<dbReference type="AlphaFoldDB" id="A0A4Y2Q2H4"/>
<evidence type="ECO:0000313" key="3">
    <source>
        <dbReference type="Proteomes" id="UP000499080"/>
    </source>
</evidence>
<keyword evidence="3" id="KW-1185">Reference proteome</keyword>
<evidence type="ECO:0000256" key="1">
    <source>
        <dbReference type="SAM" id="MobiDB-lite"/>
    </source>
</evidence>
<name>A0A4Y2Q2H4_ARAVE</name>
<comment type="caution">
    <text evidence="2">The sequence shown here is derived from an EMBL/GenBank/DDBJ whole genome shotgun (WGS) entry which is preliminary data.</text>
</comment>
<accession>A0A4Y2Q2H4</accession>
<gene>
    <name evidence="2" type="ORF">AVEN_216000_1</name>
</gene>
<sequence>MWFPKEQVRTLRKGKRAPKSFSTSFFLAVRMYWYATQINVGITMQKPICLRASLTLREGRAAVGTDMNASNEAKARHKSLMKVCHEERVRDHGSKEANAELLRKGREP</sequence>
<feature type="region of interest" description="Disordered" evidence="1">
    <location>
        <begin position="87"/>
        <end position="108"/>
    </location>
</feature>
<dbReference type="EMBL" id="BGPR01012792">
    <property type="protein sequence ID" value="GBN57681.1"/>
    <property type="molecule type" value="Genomic_DNA"/>
</dbReference>
<dbReference type="Proteomes" id="UP000499080">
    <property type="component" value="Unassembled WGS sequence"/>
</dbReference>
<reference evidence="2 3" key="1">
    <citation type="journal article" date="2019" name="Sci. Rep.">
        <title>Orb-weaving spider Araneus ventricosus genome elucidates the spidroin gene catalogue.</title>
        <authorList>
            <person name="Kono N."/>
            <person name="Nakamura H."/>
            <person name="Ohtoshi R."/>
            <person name="Moran D.A.P."/>
            <person name="Shinohara A."/>
            <person name="Yoshida Y."/>
            <person name="Fujiwara M."/>
            <person name="Mori M."/>
            <person name="Tomita M."/>
            <person name="Arakawa K."/>
        </authorList>
    </citation>
    <scope>NUCLEOTIDE SEQUENCE [LARGE SCALE GENOMIC DNA]</scope>
</reference>
<organism evidence="2 3">
    <name type="scientific">Araneus ventricosus</name>
    <name type="common">Orbweaver spider</name>
    <name type="synonym">Epeira ventricosa</name>
    <dbReference type="NCBI Taxonomy" id="182803"/>
    <lineage>
        <taxon>Eukaryota</taxon>
        <taxon>Metazoa</taxon>
        <taxon>Ecdysozoa</taxon>
        <taxon>Arthropoda</taxon>
        <taxon>Chelicerata</taxon>
        <taxon>Arachnida</taxon>
        <taxon>Araneae</taxon>
        <taxon>Araneomorphae</taxon>
        <taxon>Entelegynae</taxon>
        <taxon>Araneoidea</taxon>
        <taxon>Araneidae</taxon>
        <taxon>Araneus</taxon>
    </lineage>
</organism>
<evidence type="ECO:0000313" key="2">
    <source>
        <dbReference type="EMBL" id="GBN57681.1"/>
    </source>
</evidence>
<protein>
    <submittedName>
        <fullName evidence="2">Uncharacterized protein</fullName>
    </submittedName>
</protein>
<proteinExistence type="predicted"/>